<reference evidence="2" key="1">
    <citation type="submission" date="2020-10" db="EMBL/GenBank/DDBJ databases">
        <title>Ca. Dormibacterota MAGs.</title>
        <authorList>
            <person name="Montgomery K."/>
        </authorList>
    </citation>
    <scope>NUCLEOTIDE SEQUENCE [LARGE SCALE GENOMIC DNA]</scope>
    <source>
        <strain evidence="2">SC8812_S17_10</strain>
    </source>
</reference>
<comment type="caution">
    <text evidence="2">The sequence shown here is derived from an EMBL/GenBank/DDBJ whole genome shotgun (WGS) entry which is preliminary data.</text>
</comment>
<evidence type="ECO:0000313" key="3">
    <source>
        <dbReference type="Proteomes" id="UP000612893"/>
    </source>
</evidence>
<keyword evidence="3" id="KW-1185">Reference proteome</keyword>
<dbReference type="InterPro" id="IPR016181">
    <property type="entry name" value="Acyl_CoA_acyltransferase"/>
</dbReference>
<dbReference type="Pfam" id="PF00583">
    <property type="entry name" value="Acetyltransf_1"/>
    <property type="match status" value="1"/>
</dbReference>
<dbReference type="EMBL" id="JAEKNR010000176">
    <property type="protein sequence ID" value="MBJ7599847.1"/>
    <property type="molecule type" value="Genomic_DNA"/>
</dbReference>
<dbReference type="SUPFAM" id="SSF55729">
    <property type="entry name" value="Acyl-CoA N-acyltransferases (Nat)"/>
    <property type="match status" value="1"/>
</dbReference>
<dbReference type="InterPro" id="IPR000182">
    <property type="entry name" value="GNAT_dom"/>
</dbReference>
<feature type="domain" description="N-acetyltransferase" evidence="1">
    <location>
        <begin position="12"/>
        <end position="163"/>
    </location>
</feature>
<evidence type="ECO:0000259" key="1">
    <source>
        <dbReference type="PROSITE" id="PS51186"/>
    </source>
</evidence>
<dbReference type="Gene3D" id="3.40.630.30">
    <property type="match status" value="1"/>
</dbReference>
<proteinExistence type="predicted"/>
<dbReference type="AlphaFoldDB" id="A0A934K3K8"/>
<accession>A0A934K3K8</accession>
<evidence type="ECO:0000313" key="2">
    <source>
        <dbReference type="EMBL" id="MBJ7599847.1"/>
    </source>
</evidence>
<dbReference type="RefSeq" id="WP_338203476.1">
    <property type="nucleotide sequence ID" value="NZ_JAEKNR010000176.1"/>
</dbReference>
<dbReference type="Proteomes" id="UP000612893">
    <property type="component" value="Unassembled WGS sequence"/>
</dbReference>
<name>A0A934K3K8_9BACT</name>
<gene>
    <name evidence="2" type="ORF">JF922_17440</name>
</gene>
<sequence>MTDIGLRDGRSVSVRPLREDDGERLRRLFFRLSPLSVYRRFMSPLPAPREEGLRRLLDVDHSEREALAALDGDEIVAVARYARRPGSGAAEIAVVVADDWQRDGLAHLLLERLSGLARARGIELFRATVLGDNAPAMHMIRSLFPTSRARWETGVAEFEIPLSQAGSSSP</sequence>
<dbReference type="GO" id="GO:0016747">
    <property type="term" value="F:acyltransferase activity, transferring groups other than amino-acyl groups"/>
    <property type="evidence" value="ECO:0007669"/>
    <property type="project" value="InterPro"/>
</dbReference>
<protein>
    <submittedName>
        <fullName evidence="2">GNAT family N-acetyltransferase</fullName>
    </submittedName>
</protein>
<dbReference type="CDD" id="cd04301">
    <property type="entry name" value="NAT_SF"/>
    <property type="match status" value="1"/>
</dbReference>
<organism evidence="2 3">
    <name type="scientific">Candidatus Nephthysia bennettiae</name>
    <dbReference type="NCBI Taxonomy" id="3127016"/>
    <lineage>
        <taxon>Bacteria</taxon>
        <taxon>Bacillati</taxon>
        <taxon>Candidatus Dormiibacterota</taxon>
        <taxon>Candidatus Dormibacteria</taxon>
        <taxon>Candidatus Dormibacterales</taxon>
        <taxon>Candidatus Dormibacteraceae</taxon>
        <taxon>Candidatus Nephthysia</taxon>
    </lineage>
</organism>
<dbReference type="PROSITE" id="PS51186">
    <property type="entry name" value="GNAT"/>
    <property type="match status" value="1"/>
</dbReference>